<dbReference type="FunFam" id="3.30.40.10:FF:000611">
    <property type="entry name" value="Zinc finger family protein"/>
    <property type="match status" value="1"/>
</dbReference>
<keyword evidence="4" id="KW-1185">Reference proteome</keyword>
<gene>
    <name evidence="3" type="ORF">ACJIZ3_020592</name>
</gene>
<keyword evidence="1" id="KW-0863">Zinc-finger</keyword>
<dbReference type="PROSITE" id="PS50089">
    <property type="entry name" value="ZF_RING_2"/>
    <property type="match status" value="1"/>
</dbReference>
<sequence length="194" mass="22152">MAGMLPGVEAARRRRFHQSNMNYGSELSSSTRRSSFCLYASGFDYHLSSTSNSMRNPISQQAMYDESRLGTAAREAKRRLDERLWRSETKRSTSSQPRGPMIQEVIIQSTDHEVPNKLKRSGSKRLSWLKLNWKSSEQEECAVCLEQFKAEEGKTATMQLPCAHKFHTNCLVPWLEANGHCPCCRMKIPNSFLS</sequence>
<dbReference type="SUPFAM" id="SSF57850">
    <property type="entry name" value="RING/U-box"/>
    <property type="match status" value="1"/>
</dbReference>
<dbReference type="AlphaFoldDB" id="A0ABD3SJX5"/>
<evidence type="ECO:0000313" key="4">
    <source>
        <dbReference type="Proteomes" id="UP001634393"/>
    </source>
</evidence>
<name>A0ABD3SJX5_9LAMI</name>
<keyword evidence="1" id="KW-0862">Zinc</keyword>
<organism evidence="3 4">
    <name type="scientific">Penstemon smallii</name>
    <dbReference type="NCBI Taxonomy" id="265156"/>
    <lineage>
        <taxon>Eukaryota</taxon>
        <taxon>Viridiplantae</taxon>
        <taxon>Streptophyta</taxon>
        <taxon>Embryophyta</taxon>
        <taxon>Tracheophyta</taxon>
        <taxon>Spermatophyta</taxon>
        <taxon>Magnoliopsida</taxon>
        <taxon>eudicotyledons</taxon>
        <taxon>Gunneridae</taxon>
        <taxon>Pentapetalae</taxon>
        <taxon>asterids</taxon>
        <taxon>lamiids</taxon>
        <taxon>Lamiales</taxon>
        <taxon>Plantaginaceae</taxon>
        <taxon>Cheloneae</taxon>
        <taxon>Penstemon</taxon>
    </lineage>
</organism>
<dbReference type="InterPro" id="IPR013083">
    <property type="entry name" value="Znf_RING/FYVE/PHD"/>
</dbReference>
<dbReference type="Proteomes" id="UP001634393">
    <property type="component" value="Unassembled WGS sequence"/>
</dbReference>
<dbReference type="InterPro" id="IPR001841">
    <property type="entry name" value="Znf_RING"/>
</dbReference>
<comment type="caution">
    <text evidence="3">The sequence shown here is derived from an EMBL/GenBank/DDBJ whole genome shotgun (WGS) entry which is preliminary data.</text>
</comment>
<dbReference type="SMART" id="SM00184">
    <property type="entry name" value="RING"/>
    <property type="match status" value="1"/>
</dbReference>
<evidence type="ECO:0000256" key="1">
    <source>
        <dbReference type="PROSITE-ProRule" id="PRU00175"/>
    </source>
</evidence>
<protein>
    <recommendedName>
        <fullName evidence="2">RING-type domain-containing protein</fullName>
    </recommendedName>
</protein>
<evidence type="ECO:0000313" key="3">
    <source>
        <dbReference type="EMBL" id="KAL3824563.1"/>
    </source>
</evidence>
<proteinExistence type="predicted"/>
<feature type="domain" description="RING-type" evidence="2">
    <location>
        <begin position="141"/>
        <end position="185"/>
    </location>
</feature>
<accession>A0ABD3SJX5</accession>
<reference evidence="3 4" key="1">
    <citation type="submission" date="2024-12" db="EMBL/GenBank/DDBJ databases">
        <title>The unique morphological basis and parallel evolutionary history of personate flowers in Penstemon.</title>
        <authorList>
            <person name="Depatie T.H."/>
            <person name="Wessinger C.A."/>
        </authorList>
    </citation>
    <scope>NUCLEOTIDE SEQUENCE [LARGE SCALE GENOMIC DNA]</scope>
    <source>
        <strain evidence="3">WTNN_2</strain>
        <tissue evidence="3">Leaf</tissue>
    </source>
</reference>
<dbReference type="Pfam" id="PF13639">
    <property type="entry name" value="zf-RING_2"/>
    <property type="match status" value="1"/>
</dbReference>
<dbReference type="GO" id="GO:0008270">
    <property type="term" value="F:zinc ion binding"/>
    <property type="evidence" value="ECO:0007669"/>
    <property type="project" value="UniProtKB-KW"/>
</dbReference>
<dbReference type="PANTHER" id="PTHR22765:SF272">
    <property type="entry name" value="E3 UBIQUITIN-PROTEIN LIGASE PRAJA-2"/>
    <property type="match status" value="1"/>
</dbReference>
<evidence type="ECO:0000259" key="2">
    <source>
        <dbReference type="PROSITE" id="PS50089"/>
    </source>
</evidence>
<dbReference type="CDD" id="cd16454">
    <property type="entry name" value="RING-H2_PA-TM-RING"/>
    <property type="match status" value="1"/>
</dbReference>
<dbReference type="EMBL" id="JBJXBP010000006">
    <property type="protein sequence ID" value="KAL3824563.1"/>
    <property type="molecule type" value="Genomic_DNA"/>
</dbReference>
<keyword evidence="1" id="KW-0479">Metal-binding</keyword>
<dbReference type="InterPro" id="IPR051826">
    <property type="entry name" value="E3_ubiquitin-ligase_domain"/>
</dbReference>
<dbReference type="Gene3D" id="3.30.40.10">
    <property type="entry name" value="Zinc/RING finger domain, C3HC4 (zinc finger)"/>
    <property type="match status" value="1"/>
</dbReference>
<dbReference type="PANTHER" id="PTHR22765">
    <property type="entry name" value="RING FINGER AND PROTEASE ASSOCIATED DOMAIN-CONTAINING"/>
    <property type="match status" value="1"/>
</dbReference>